<proteinExistence type="inferred from homology"/>
<keyword evidence="4" id="KW-0560">Oxidoreductase</keyword>
<dbReference type="Proteomes" id="UP000799118">
    <property type="component" value="Unassembled WGS sequence"/>
</dbReference>
<keyword evidence="2" id="KW-0285">Flavoprotein</keyword>
<dbReference type="SUPFAM" id="SSF51905">
    <property type="entry name" value="FAD/NAD(P)-binding domain"/>
    <property type="match status" value="1"/>
</dbReference>
<sequence>MHVIIIGAGIGGLSTYHALLKHLPPSATIDLYEAYSPSACKSSVLGGGIALGPNGQRAIASISPSVIPYIRDRAFEFTTFPSGSPQRYGYSQMMVPRVVVYESLLLADEIDTNIHWSMRVKRVWETDEAAHVEFEDGSIESCDVLIGADGAKSRSREALFGEEYAAQYERLTGFSGIIHLSSLLPVFQEALKKQTSAIMTLGTGGYFGLSLCSQASSPDPYVNWFTSLEYPTPPTRDTPRSDLKPTLLEHFGHWKSPIDTSKENFFADIISASCEKKEDNGCITLPRWYTPPLPHWTSLHGLSVSGSANGARGRGKIILLGDSAHCMPPDGAQGVSMAVEDALTIALVLKHHISTSQTESEAVSKAAKSYEDVRLARVNKILATAKAKQNRKKQVSPIQHRIRELVIWAFSYLPEWYVNDEIFGYHVEKHVASHLGIPIAQL</sequence>
<evidence type="ECO:0000256" key="4">
    <source>
        <dbReference type="ARBA" id="ARBA00023002"/>
    </source>
</evidence>
<evidence type="ECO:0000256" key="5">
    <source>
        <dbReference type="ARBA" id="ARBA00023033"/>
    </source>
</evidence>
<evidence type="ECO:0000259" key="6">
    <source>
        <dbReference type="Pfam" id="PF01494"/>
    </source>
</evidence>
<dbReference type="AlphaFoldDB" id="A0A6A4GW50"/>
<name>A0A6A4GW50_9AGAR</name>
<reference evidence="7" key="1">
    <citation type="journal article" date="2019" name="Environ. Microbiol.">
        <title>Fungal ecological strategies reflected in gene transcription - a case study of two litter decomposers.</title>
        <authorList>
            <person name="Barbi F."/>
            <person name="Kohler A."/>
            <person name="Barry K."/>
            <person name="Baskaran P."/>
            <person name="Daum C."/>
            <person name="Fauchery L."/>
            <person name="Ihrmark K."/>
            <person name="Kuo A."/>
            <person name="LaButti K."/>
            <person name="Lipzen A."/>
            <person name="Morin E."/>
            <person name="Grigoriev I.V."/>
            <person name="Henrissat B."/>
            <person name="Lindahl B."/>
            <person name="Martin F."/>
        </authorList>
    </citation>
    <scope>NUCLEOTIDE SEQUENCE</scope>
    <source>
        <strain evidence="7">JB14</strain>
    </source>
</reference>
<dbReference type="PRINTS" id="PR00420">
    <property type="entry name" value="RNGMNOXGNASE"/>
</dbReference>
<dbReference type="InterPro" id="IPR036188">
    <property type="entry name" value="FAD/NAD-bd_sf"/>
</dbReference>
<feature type="domain" description="FAD-binding" evidence="6">
    <location>
        <begin position="314"/>
        <end position="383"/>
    </location>
</feature>
<dbReference type="EMBL" id="ML769703">
    <property type="protein sequence ID" value="KAE9389287.1"/>
    <property type="molecule type" value="Genomic_DNA"/>
</dbReference>
<comment type="similarity">
    <text evidence="1">Belongs to the paxM FAD-dependent monooxygenase family.</text>
</comment>
<evidence type="ECO:0000313" key="8">
    <source>
        <dbReference type="Proteomes" id="UP000799118"/>
    </source>
</evidence>
<dbReference type="PANTHER" id="PTHR13789">
    <property type="entry name" value="MONOOXYGENASE"/>
    <property type="match status" value="1"/>
</dbReference>
<organism evidence="7 8">
    <name type="scientific">Gymnopus androsaceus JB14</name>
    <dbReference type="NCBI Taxonomy" id="1447944"/>
    <lineage>
        <taxon>Eukaryota</taxon>
        <taxon>Fungi</taxon>
        <taxon>Dikarya</taxon>
        <taxon>Basidiomycota</taxon>
        <taxon>Agaricomycotina</taxon>
        <taxon>Agaricomycetes</taxon>
        <taxon>Agaricomycetidae</taxon>
        <taxon>Agaricales</taxon>
        <taxon>Marasmiineae</taxon>
        <taxon>Omphalotaceae</taxon>
        <taxon>Gymnopus</taxon>
    </lineage>
</organism>
<evidence type="ECO:0000313" key="7">
    <source>
        <dbReference type="EMBL" id="KAE9389287.1"/>
    </source>
</evidence>
<dbReference type="PANTHER" id="PTHR13789:SF309">
    <property type="entry name" value="PUTATIVE (AFU_ORTHOLOGUE AFUA_6G14510)-RELATED"/>
    <property type="match status" value="1"/>
</dbReference>
<dbReference type="Gene3D" id="3.50.50.60">
    <property type="entry name" value="FAD/NAD(P)-binding domain"/>
    <property type="match status" value="1"/>
</dbReference>
<protein>
    <submittedName>
        <fullName evidence="7">FAD/NAD(P)-binding domain-containing protein</fullName>
    </submittedName>
</protein>
<evidence type="ECO:0000256" key="2">
    <source>
        <dbReference type="ARBA" id="ARBA00022630"/>
    </source>
</evidence>
<dbReference type="OrthoDB" id="47494at2759"/>
<dbReference type="GO" id="GO:0071949">
    <property type="term" value="F:FAD binding"/>
    <property type="evidence" value="ECO:0007669"/>
    <property type="project" value="InterPro"/>
</dbReference>
<accession>A0A6A4GW50</accession>
<keyword evidence="3" id="KW-0274">FAD</keyword>
<keyword evidence="5" id="KW-0503">Monooxygenase</keyword>
<gene>
    <name evidence="7" type="ORF">BT96DRAFT_1070738</name>
</gene>
<evidence type="ECO:0000256" key="1">
    <source>
        <dbReference type="ARBA" id="ARBA00007992"/>
    </source>
</evidence>
<dbReference type="InterPro" id="IPR050493">
    <property type="entry name" value="FAD-dep_Monooxygenase_BioMet"/>
</dbReference>
<keyword evidence="8" id="KW-1185">Reference proteome</keyword>
<dbReference type="InterPro" id="IPR002938">
    <property type="entry name" value="FAD-bd"/>
</dbReference>
<evidence type="ECO:0000256" key="3">
    <source>
        <dbReference type="ARBA" id="ARBA00022827"/>
    </source>
</evidence>
<dbReference type="GO" id="GO:0004497">
    <property type="term" value="F:monooxygenase activity"/>
    <property type="evidence" value="ECO:0007669"/>
    <property type="project" value="UniProtKB-KW"/>
</dbReference>
<dbReference type="Pfam" id="PF01494">
    <property type="entry name" value="FAD_binding_3"/>
    <property type="match status" value="1"/>
</dbReference>